<keyword evidence="2 4" id="KW-0863">Zinc-finger</keyword>
<dbReference type="RefSeq" id="XP_005788292.1">
    <property type="nucleotide sequence ID" value="XM_005788235.1"/>
</dbReference>
<dbReference type="KEGG" id="ehx:EMIHUDRAFT_440869"/>
<dbReference type="PROSITE" id="PS00518">
    <property type="entry name" value="ZF_RING_1"/>
    <property type="match status" value="1"/>
</dbReference>
<dbReference type="Pfam" id="PF13639">
    <property type="entry name" value="zf-RING_2"/>
    <property type="match status" value="1"/>
</dbReference>
<organism evidence="7 8">
    <name type="scientific">Emiliania huxleyi (strain CCMP1516)</name>
    <dbReference type="NCBI Taxonomy" id="280463"/>
    <lineage>
        <taxon>Eukaryota</taxon>
        <taxon>Haptista</taxon>
        <taxon>Haptophyta</taxon>
        <taxon>Prymnesiophyceae</taxon>
        <taxon>Isochrysidales</taxon>
        <taxon>Noelaerhabdaceae</taxon>
        <taxon>Emiliania</taxon>
    </lineage>
</organism>
<feature type="compositionally biased region" description="Low complexity" evidence="5">
    <location>
        <begin position="1"/>
        <end position="21"/>
    </location>
</feature>
<evidence type="ECO:0000313" key="8">
    <source>
        <dbReference type="Proteomes" id="UP000013827"/>
    </source>
</evidence>
<reference evidence="7" key="2">
    <citation type="submission" date="2024-10" db="UniProtKB">
        <authorList>
            <consortium name="EnsemblProtists"/>
        </authorList>
    </citation>
    <scope>IDENTIFICATION</scope>
</reference>
<keyword evidence="1" id="KW-0479">Metal-binding</keyword>
<feature type="region of interest" description="Disordered" evidence="5">
    <location>
        <begin position="84"/>
        <end position="120"/>
    </location>
</feature>
<dbReference type="PROSITE" id="PS50089">
    <property type="entry name" value="ZF_RING_2"/>
    <property type="match status" value="1"/>
</dbReference>
<dbReference type="InterPro" id="IPR001841">
    <property type="entry name" value="Znf_RING"/>
</dbReference>
<feature type="region of interest" description="Disordered" evidence="5">
    <location>
        <begin position="1"/>
        <end position="58"/>
    </location>
</feature>
<dbReference type="InterPro" id="IPR013083">
    <property type="entry name" value="Znf_RING/FYVE/PHD"/>
</dbReference>
<evidence type="ECO:0000256" key="5">
    <source>
        <dbReference type="SAM" id="MobiDB-lite"/>
    </source>
</evidence>
<evidence type="ECO:0000259" key="6">
    <source>
        <dbReference type="PROSITE" id="PS50089"/>
    </source>
</evidence>
<feature type="region of interest" description="Disordered" evidence="5">
    <location>
        <begin position="168"/>
        <end position="191"/>
    </location>
</feature>
<feature type="domain" description="RING-type" evidence="6">
    <location>
        <begin position="125"/>
        <end position="167"/>
    </location>
</feature>
<evidence type="ECO:0000313" key="7">
    <source>
        <dbReference type="EnsemblProtists" id="EOD35863"/>
    </source>
</evidence>
<dbReference type="PANTHER" id="PTHR23327">
    <property type="entry name" value="RING FINGER PROTEIN 127"/>
    <property type="match status" value="1"/>
</dbReference>
<dbReference type="AlphaFoldDB" id="A0A0D3KJC8"/>
<dbReference type="SMART" id="SM00184">
    <property type="entry name" value="RING"/>
    <property type="match status" value="1"/>
</dbReference>
<evidence type="ECO:0000256" key="3">
    <source>
        <dbReference type="ARBA" id="ARBA00022833"/>
    </source>
</evidence>
<dbReference type="GO" id="GO:0008270">
    <property type="term" value="F:zinc ion binding"/>
    <property type="evidence" value="ECO:0007669"/>
    <property type="project" value="UniProtKB-KW"/>
</dbReference>
<evidence type="ECO:0000256" key="4">
    <source>
        <dbReference type="PROSITE-ProRule" id="PRU00175"/>
    </source>
</evidence>
<dbReference type="SUPFAM" id="SSF57850">
    <property type="entry name" value="RING/U-box"/>
    <property type="match status" value="1"/>
</dbReference>
<dbReference type="Gene3D" id="3.30.40.10">
    <property type="entry name" value="Zinc/RING finger domain, C3HC4 (zinc finger)"/>
    <property type="match status" value="1"/>
</dbReference>
<dbReference type="GeneID" id="17281134"/>
<dbReference type="InterPro" id="IPR017907">
    <property type="entry name" value="Znf_RING_CS"/>
</dbReference>
<proteinExistence type="predicted"/>
<evidence type="ECO:0000256" key="2">
    <source>
        <dbReference type="ARBA" id="ARBA00022771"/>
    </source>
</evidence>
<dbReference type="HOGENOM" id="CLU_954530_0_0_1"/>
<dbReference type="CDD" id="cd16449">
    <property type="entry name" value="RING-HC"/>
    <property type="match status" value="1"/>
</dbReference>
<keyword evidence="8" id="KW-1185">Reference proteome</keyword>
<reference evidence="8" key="1">
    <citation type="journal article" date="2013" name="Nature">
        <title>Pan genome of the phytoplankton Emiliania underpins its global distribution.</title>
        <authorList>
            <person name="Read B.A."/>
            <person name="Kegel J."/>
            <person name="Klute M.J."/>
            <person name="Kuo A."/>
            <person name="Lefebvre S.C."/>
            <person name="Maumus F."/>
            <person name="Mayer C."/>
            <person name="Miller J."/>
            <person name="Monier A."/>
            <person name="Salamov A."/>
            <person name="Young J."/>
            <person name="Aguilar M."/>
            <person name="Claverie J.M."/>
            <person name="Frickenhaus S."/>
            <person name="Gonzalez K."/>
            <person name="Herman E.K."/>
            <person name="Lin Y.C."/>
            <person name="Napier J."/>
            <person name="Ogata H."/>
            <person name="Sarno A.F."/>
            <person name="Shmutz J."/>
            <person name="Schroeder D."/>
            <person name="de Vargas C."/>
            <person name="Verret F."/>
            <person name="von Dassow P."/>
            <person name="Valentin K."/>
            <person name="Van de Peer Y."/>
            <person name="Wheeler G."/>
            <person name="Dacks J.B."/>
            <person name="Delwiche C.F."/>
            <person name="Dyhrman S.T."/>
            <person name="Glockner G."/>
            <person name="John U."/>
            <person name="Richards T."/>
            <person name="Worden A.Z."/>
            <person name="Zhang X."/>
            <person name="Grigoriev I.V."/>
            <person name="Allen A.E."/>
            <person name="Bidle K."/>
            <person name="Borodovsky M."/>
            <person name="Bowler C."/>
            <person name="Brownlee C."/>
            <person name="Cock J.M."/>
            <person name="Elias M."/>
            <person name="Gladyshev V.N."/>
            <person name="Groth M."/>
            <person name="Guda C."/>
            <person name="Hadaegh A."/>
            <person name="Iglesias-Rodriguez M.D."/>
            <person name="Jenkins J."/>
            <person name="Jones B.M."/>
            <person name="Lawson T."/>
            <person name="Leese F."/>
            <person name="Lindquist E."/>
            <person name="Lobanov A."/>
            <person name="Lomsadze A."/>
            <person name="Malik S.B."/>
            <person name="Marsh M.E."/>
            <person name="Mackinder L."/>
            <person name="Mock T."/>
            <person name="Mueller-Roeber B."/>
            <person name="Pagarete A."/>
            <person name="Parker M."/>
            <person name="Probert I."/>
            <person name="Quesneville H."/>
            <person name="Raines C."/>
            <person name="Rensing S.A."/>
            <person name="Riano-Pachon D.M."/>
            <person name="Richier S."/>
            <person name="Rokitta S."/>
            <person name="Shiraiwa Y."/>
            <person name="Soanes D.M."/>
            <person name="van der Giezen M."/>
            <person name="Wahlund T.M."/>
            <person name="Williams B."/>
            <person name="Wilson W."/>
            <person name="Wolfe G."/>
            <person name="Wurch L.L."/>
        </authorList>
    </citation>
    <scope>NUCLEOTIDE SEQUENCE</scope>
</reference>
<dbReference type="PaxDb" id="2903-EOD35863"/>
<feature type="compositionally biased region" description="Acidic residues" evidence="5">
    <location>
        <begin position="101"/>
        <end position="113"/>
    </location>
</feature>
<keyword evidence="3" id="KW-0862">Zinc</keyword>
<protein>
    <recommendedName>
        <fullName evidence="6">RING-type domain-containing protein</fullName>
    </recommendedName>
</protein>
<accession>A0A0D3KJC8</accession>
<name>A0A0D3KJC8_EMIH1</name>
<dbReference type="EnsemblProtists" id="EOD35863">
    <property type="protein sequence ID" value="EOD35863"/>
    <property type="gene ID" value="EMIHUDRAFT_440869"/>
</dbReference>
<evidence type="ECO:0000256" key="1">
    <source>
        <dbReference type="ARBA" id="ARBA00022723"/>
    </source>
</evidence>
<feature type="compositionally biased region" description="Basic and acidic residues" evidence="5">
    <location>
        <begin position="86"/>
        <end position="100"/>
    </location>
</feature>
<sequence length="292" mass="32696">MPPPVGAHSAAAARRASVGEHSVSSRVPHLIRRRSAPAALLPDDERSSKHGGLLLASQRQLRQEEEHLAELFAQEEATLLQAALARRQDAATEVEEKRETEEEEEEEEQEEQEEQAHEDALPQECAICLEPLERPTYWPADCGHIFCYSCVEKCARADHTLRCPLCRKAPPRPPRPKRRPPPTWTLVPTPSGGLAVNLNQRGEGSEISAGQPVMRGSNEVELEMRDYFRLLERGPPRPRLRDRAAARLRLGGARRAAALPVPASRYRAPRPGFFERLAIEFTEGVIELIDML</sequence>
<dbReference type="STRING" id="2903.R1DK36"/>
<dbReference type="Proteomes" id="UP000013827">
    <property type="component" value="Unassembled WGS sequence"/>
</dbReference>